<organism evidence="2 3">
    <name type="scientific">Paraburkholderia tropica</name>
    <dbReference type="NCBI Taxonomy" id="92647"/>
    <lineage>
        <taxon>Bacteria</taxon>
        <taxon>Pseudomonadati</taxon>
        <taxon>Pseudomonadota</taxon>
        <taxon>Betaproteobacteria</taxon>
        <taxon>Burkholderiales</taxon>
        <taxon>Burkholderiaceae</taxon>
        <taxon>Paraburkholderia</taxon>
    </lineage>
</organism>
<protein>
    <submittedName>
        <fullName evidence="1">CheR-type MCP methyltransferase</fullName>
    </submittedName>
    <submittedName>
        <fullName evidence="2">MCP methyltransferase, CheR-type</fullName>
    </submittedName>
</protein>
<dbReference type="GeneID" id="61307352"/>
<evidence type="ECO:0000313" key="2">
    <source>
        <dbReference type="EMBL" id="SEK09816.1"/>
    </source>
</evidence>
<dbReference type="RefSeq" id="WP_065057850.1">
    <property type="nucleotide sequence ID" value="NZ_CADFGN010000004.1"/>
</dbReference>
<dbReference type="EMBL" id="FNZM01000018">
    <property type="protein sequence ID" value="SEK09816.1"/>
    <property type="molecule type" value="Genomic_DNA"/>
</dbReference>
<dbReference type="AlphaFoldDB" id="A0A1A5XLN6"/>
<keyword evidence="2" id="KW-0808">Transferase</keyword>
<dbReference type="SUPFAM" id="SSF53335">
    <property type="entry name" value="S-adenosyl-L-methionine-dependent methyltransferases"/>
    <property type="match status" value="1"/>
</dbReference>
<evidence type="ECO:0000313" key="1">
    <source>
        <dbReference type="EMBL" id="PXX19326.1"/>
    </source>
</evidence>
<proteinExistence type="predicted"/>
<keyword evidence="4" id="KW-1185">Reference proteome</keyword>
<comment type="caution">
    <text evidence="2">The sequence shown here is derived from an EMBL/GenBank/DDBJ whole genome shotgun (WGS) entry which is preliminary data.</text>
</comment>
<reference evidence="2 3" key="1">
    <citation type="submission" date="2016-10" db="EMBL/GenBank/DDBJ databases">
        <authorList>
            <person name="Varghese N."/>
            <person name="Submissions S."/>
        </authorList>
    </citation>
    <scope>NUCLEOTIDE SEQUENCE [LARGE SCALE GENOMIC DNA]</scope>
    <source>
        <strain evidence="2 3">LMG 22274</strain>
    </source>
</reference>
<dbReference type="Proteomes" id="UP000183529">
    <property type="component" value="Unassembled WGS sequence"/>
</dbReference>
<dbReference type="OrthoDB" id="9811915at2"/>
<reference evidence="1 4" key="2">
    <citation type="submission" date="2018-05" db="EMBL/GenBank/DDBJ databases">
        <title>Genomic Encyclopedia of Type Strains, Phase IV (KMG-V): Genome sequencing to study the core and pangenomes of soil and plant-associated prokaryotes.</title>
        <authorList>
            <person name="Whitman W."/>
        </authorList>
    </citation>
    <scope>NUCLEOTIDE SEQUENCE [LARGE SCALE GENOMIC DNA]</scope>
    <source>
        <strain evidence="1 4">SIr-6563</strain>
    </source>
</reference>
<keyword evidence="2" id="KW-0489">Methyltransferase</keyword>
<gene>
    <name evidence="1" type="ORF">C7400_103317</name>
    <name evidence="2" type="ORF">SAMN05216550_11871</name>
</gene>
<accession>A0A1A5XLN6</accession>
<evidence type="ECO:0000313" key="4">
    <source>
        <dbReference type="Proteomes" id="UP000247515"/>
    </source>
</evidence>
<name>A0A1A5XLN6_9BURK</name>
<evidence type="ECO:0000313" key="3">
    <source>
        <dbReference type="Proteomes" id="UP000183529"/>
    </source>
</evidence>
<dbReference type="Proteomes" id="UP000247515">
    <property type="component" value="Unassembled WGS sequence"/>
</dbReference>
<dbReference type="GO" id="GO:0008168">
    <property type="term" value="F:methyltransferase activity"/>
    <property type="evidence" value="ECO:0007669"/>
    <property type="project" value="UniProtKB-KW"/>
</dbReference>
<dbReference type="GO" id="GO:0032259">
    <property type="term" value="P:methylation"/>
    <property type="evidence" value="ECO:0007669"/>
    <property type="project" value="UniProtKB-KW"/>
</dbReference>
<dbReference type="Gene3D" id="3.40.50.150">
    <property type="entry name" value="Vaccinia Virus protein VP39"/>
    <property type="match status" value="1"/>
</dbReference>
<dbReference type="InterPro" id="IPR029063">
    <property type="entry name" value="SAM-dependent_MTases_sf"/>
</dbReference>
<sequence>MYSKTQIDPVVSFRNSQGELVRGTIINLQRKSLVMEVYNPYSIVQVSEVLSELSVKMGTEHAYSGKAVVISMVNTGLTAIVSVTLIDEWRELSGGVLEARAVGEEARRFAHEWAERFQIRRDYQIAVNQLRAFLTDMSRWVEQADLADTLPKEGKSLREDFFLELASPLMQRTKVYFDEFEGEARLVDEELAPAHRAFAQAALHPLLLRSPFVFRTFTKPLGYAGDYQMVNQMLDDPRQGPSTYFQIVNAAFLQTAVARAHRNRIDLLVDYLTRLANAARAAQRPFRVLNVGCGPAQEIQRFIQEYDEPQWLTFELLDFSQETLDWTRNRLGALAQSSGKPMMISYTHDSVHHLLKRRMDEHAPDARIFDAVYCAGLFDYLSDKVCARLNQYFASRTRAGGRLLVTNVHADNPERLSMEHVLEWYLIYRNEAQMRAIMPEHSHEPRLYTDPTGVNVFAEVVIGLPPAA</sequence>
<dbReference type="EMBL" id="QJJV01000003">
    <property type="protein sequence ID" value="PXX19326.1"/>
    <property type="molecule type" value="Genomic_DNA"/>
</dbReference>